<proteinExistence type="predicted"/>
<dbReference type="GO" id="GO:0016020">
    <property type="term" value="C:membrane"/>
    <property type="evidence" value="ECO:0007669"/>
    <property type="project" value="GOC"/>
</dbReference>
<dbReference type="InterPro" id="IPR011004">
    <property type="entry name" value="Trimer_LpxA-like_sf"/>
</dbReference>
<sequence length="284" mass="31152">MTRSERVPSRAPSRARTDREAAPPGPRVHPAAYVDPGAQLGPGVRIEPYAVIENRTTIGAGSWIGPHAVIREWTTLGRDCQVHPGAVLGGPPQDRHFKGERSFLRIGDRVTFREYVSVSRATGEDAETVVGDDTYMLAYSHAGHNCQIGRGVIITNSTQLSGHVVVEDRVVFSGMAGVIQFARIGTMAMVTGMTRILKDVPPYMLVEGDPLRVVTINRVGLQRAGVSPETIQTLRRAHRLLIRSQLDVTHALERIEQDLEDCAEVRHLVEFIRASQARGMGIGR</sequence>
<dbReference type="CDD" id="cd03351">
    <property type="entry name" value="LbH_UDP-GlcNAc_AT"/>
    <property type="match status" value="1"/>
</dbReference>
<dbReference type="EC" id="2.3.1.129" evidence="8"/>
<feature type="region of interest" description="Disordered" evidence="6">
    <location>
        <begin position="1"/>
        <end position="31"/>
    </location>
</feature>
<dbReference type="PANTHER" id="PTHR43480:SF1">
    <property type="entry name" value="ACYL-[ACYL-CARRIER-PROTEIN]--UDP-N-ACETYLGLUCOSAMINE O-ACYLTRANSFERASE, MITOCHONDRIAL-RELATED"/>
    <property type="match status" value="1"/>
</dbReference>
<evidence type="ECO:0000313" key="9">
    <source>
        <dbReference type="Proteomes" id="UP000318093"/>
    </source>
</evidence>
<evidence type="ECO:0000259" key="7">
    <source>
        <dbReference type="Pfam" id="PF13720"/>
    </source>
</evidence>
<accession>A0A537JJV5</accession>
<protein>
    <submittedName>
        <fullName evidence="8">Acyl-ACP--UDP-N-acetylglucosamine O-acyltransferase</fullName>
        <ecNumber evidence="8">2.3.1.129</ecNumber>
    </submittedName>
</protein>
<dbReference type="InterPro" id="IPR029098">
    <property type="entry name" value="Acetyltransf_C"/>
</dbReference>
<evidence type="ECO:0000256" key="6">
    <source>
        <dbReference type="SAM" id="MobiDB-lite"/>
    </source>
</evidence>
<dbReference type="Pfam" id="PF00132">
    <property type="entry name" value="Hexapep"/>
    <property type="match status" value="1"/>
</dbReference>
<dbReference type="SUPFAM" id="SSF51161">
    <property type="entry name" value="Trimeric LpxA-like enzymes"/>
    <property type="match status" value="1"/>
</dbReference>
<name>A0A537JJV5_9BACT</name>
<evidence type="ECO:0000256" key="5">
    <source>
        <dbReference type="ARBA" id="ARBA00023315"/>
    </source>
</evidence>
<dbReference type="Gene3D" id="2.160.10.10">
    <property type="entry name" value="Hexapeptide repeat proteins"/>
    <property type="match status" value="1"/>
</dbReference>
<reference evidence="8 9" key="1">
    <citation type="journal article" date="2019" name="Nat. Microbiol.">
        <title>Mediterranean grassland soil C-N compound turnover is dependent on rainfall and depth, and is mediated by genomically divergent microorganisms.</title>
        <authorList>
            <person name="Diamond S."/>
            <person name="Andeer P.F."/>
            <person name="Li Z."/>
            <person name="Crits-Christoph A."/>
            <person name="Burstein D."/>
            <person name="Anantharaman K."/>
            <person name="Lane K.R."/>
            <person name="Thomas B.C."/>
            <person name="Pan C."/>
            <person name="Northen T.R."/>
            <person name="Banfield J.F."/>
        </authorList>
    </citation>
    <scope>NUCLEOTIDE SEQUENCE [LARGE SCALE GENOMIC DNA]</scope>
    <source>
        <strain evidence="8">NP_6</strain>
    </source>
</reference>
<dbReference type="Proteomes" id="UP000318093">
    <property type="component" value="Unassembled WGS sequence"/>
</dbReference>
<evidence type="ECO:0000313" key="8">
    <source>
        <dbReference type="EMBL" id="TMI83827.1"/>
    </source>
</evidence>
<dbReference type="AlphaFoldDB" id="A0A537JJV5"/>
<dbReference type="PANTHER" id="PTHR43480">
    <property type="entry name" value="ACYL-[ACYL-CARRIER-PROTEIN]--UDP-N-ACETYLGLUCOSAMINE O-ACYLTRANSFERASE"/>
    <property type="match status" value="1"/>
</dbReference>
<dbReference type="GO" id="GO:0008780">
    <property type="term" value="F:acyl-[acyl-carrier-protein]-UDP-N-acetylglucosamine O-acyltransferase activity"/>
    <property type="evidence" value="ECO:0007669"/>
    <property type="project" value="UniProtKB-EC"/>
</dbReference>
<keyword evidence="1" id="KW-0444">Lipid biosynthesis</keyword>
<dbReference type="GO" id="GO:0009245">
    <property type="term" value="P:lipid A biosynthetic process"/>
    <property type="evidence" value="ECO:0007669"/>
    <property type="project" value="UniProtKB-KW"/>
</dbReference>
<dbReference type="Gene3D" id="1.20.1180.10">
    <property type="entry name" value="Udp N-acetylglucosamine O-acyltransferase, C-terminal domain"/>
    <property type="match status" value="1"/>
</dbReference>
<dbReference type="InterPro" id="IPR037157">
    <property type="entry name" value="Acetyltransf_C_sf"/>
</dbReference>
<evidence type="ECO:0000256" key="3">
    <source>
        <dbReference type="ARBA" id="ARBA00022679"/>
    </source>
</evidence>
<evidence type="ECO:0000256" key="2">
    <source>
        <dbReference type="ARBA" id="ARBA00022556"/>
    </source>
</evidence>
<dbReference type="PIRSF" id="PIRSF000456">
    <property type="entry name" value="UDP-GlcNAc_acltr"/>
    <property type="match status" value="1"/>
</dbReference>
<evidence type="ECO:0000256" key="4">
    <source>
        <dbReference type="ARBA" id="ARBA00023098"/>
    </source>
</evidence>
<dbReference type="NCBIfam" id="NF003657">
    <property type="entry name" value="PRK05289.1"/>
    <property type="match status" value="1"/>
</dbReference>
<dbReference type="Pfam" id="PF13720">
    <property type="entry name" value="Acetyltransf_11"/>
    <property type="match status" value="1"/>
</dbReference>
<dbReference type="NCBIfam" id="TIGR01852">
    <property type="entry name" value="lipid_A_lpxA"/>
    <property type="match status" value="1"/>
</dbReference>
<evidence type="ECO:0000256" key="1">
    <source>
        <dbReference type="ARBA" id="ARBA00022516"/>
    </source>
</evidence>
<gene>
    <name evidence="8" type="primary">lpxA</name>
    <name evidence="8" type="ORF">E6H03_03080</name>
</gene>
<keyword evidence="5 8" id="KW-0012">Acyltransferase</keyword>
<keyword evidence="3 8" id="KW-0808">Transferase</keyword>
<keyword evidence="2" id="KW-0441">Lipid A biosynthesis</keyword>
<dbReference type="EMBL" id="VBAN01000090">
    <property type="protein sequence ID" value="TMI83827.1"/>
    <property type="molecule type" value="Genomic_DNA"/>
</dbReference>
<dbReference type="InterPro" id="IPR001451">
    <property type="entry name" value="Hexapep"/>
</dbReference>
<keyword evidence="4" id="KW-0443">Lipid metabolism</keyword>
<comment type="caution">
    <text evidence="8">The sequence shown here is derived from an EMBL/GenBank/DDBJ whole genome shotgun (WGS) entry which is preliminary data.</text>
</comment>
<feature type="domain" description="UDP N-acetylglucosamine O-acyltransferase C-terminal" evidence="7">
    <location>
        <begin position="199"/>
        <end position="280"/>
    </location>
</feature>
<dbReference type="InterPro" id="IPR010137">
    <property type="entry name" value="Lipid_A_LpxA"/>
</dbReference>
<organism evidence="8 9">
    <name type="scientific">Candidatus Segetimicrobium genomatis</name>
    <dbReference type="NCBI Taxonomy" id="2569760"/>
    <lineage>
        <taxon>Bacteria</taxon>
        <taxon>Bacillati</taxon>
        <taxon>Candidatus Sysuimicrobiota</taxon>
        <taxon>Candidatus Sysuimicrobiia</taxon>
        <taxon>Candidatus Sysuimicrobiales</taxon>
        <taxon>Candidatus Segetimicrobiaceae</taxon>
        <taxon>Candidatus Segetimicrobium</taxon>
    </lineage>
</organism>